<feature type="region of interest" description="Disordered" evidence="1">
    <location>
        <begin position="741"/>
        <end position="776"/>
    </location>
</feature>
<dbReference type="InterPro" id="IPR015176">
    <property type="entry name" value="Lyase_N"/>
</dbReference>
<evidence type="ECO:0000313" key="4">
    <source>
        <dbReference type="EMBL" id="CAG7595291.1"/>
    </source>
</evidence>
<evidence type="ECO:0000313" key="5">
    <source>
        <dbReference type="Proteomes" id="UP000693672"/>
    </source>
</evidence>
<organism evidence="4 5">
    <name type="scientific">Paenibacillus solanacearum</name>
    <dbReference type="NCBI Taxonomy" id="2048548"/>
    <lineage>
        <taxon>Bacteria</taxon>
        <taxon>Bacillati</taxon>
        <taxon>Bacillota</taxon>
        <taxon>Bacilli</taxon>
        <taxon>Bacillales</taxon>
        <taxon>Paenibacillaceae</taxon>
        <taxon>Paenibacillus</taxon>
    </lineage>
</organism>
<dbReference type="InterPro" id="IPR039174">
    <property type="entry name" value="Chondroitin_ABC_lyase"/>
</dbReference>
<feature type="domain" description="Lyase catalytic" evidence="3">
    <location>
        <begin position="360"/>
        <end position="598"/>
    </location>
</feature>
<protein>
    <submittedName>
        <fullName evidence="4">Chondroitin sulfate ABC exolyase</fullName>
        <ecNumber evidence="4">4.2.2.21</ecNumber>
    </submittedName>
</protein>
<dbReference type="Pfam" id="PF09092">
    <property type="entry name" value="Lyase_N"/>
    <property type="match status" value="1"/>
</dbReference>
<dbReference type="Proteomes" id="UP000693672">
    <property type="component" value="Unassembled WGS sequence"/>
</dbReference>
<name>A0A916NUC9_9BACL</name>
<dbReference type="PANTHER" id="PTHR37322">
    <property type="match status" value="1"/>
</dbReference>
<feature type="compositionally biased region" description="Low complexity" evidence="1">
    <location>
        <begin position="762"/>
        <end position="776"/>
    </location>
</feature>
<reference evidence="4" key="1">
    <citation type="submission" date="2021-06" db="EMBL/GenBank/DDBJ databases">
        <authorList>
            <person name="Criscuolo A."/>
        </authorList>
    </citation>
    <scope>NUCLEOTIDE SEQUENCE</scope>
    <source>
        <strain evidence="4">CIP111600</strain>
    </source>
</reference>
<sequence>MRSARFKRRAVGLVTALLVLVAAAVTLFWNRLHTEGGEALQTPAAPPVHMRKAAIRDDGSFKKAESFEGDEVPPAWQTEGGGRLALSEAHYKHGYRSLRWQWEKGSKLVVRKPQYLEQADGSKRGGMKLWLYNEKAVDGTTTFRLGSEQDMAGSDPRYVFEIGLNFTGWRGMWIQFREDGANPGYKGDGKAPLERLDIVPPAPAGSLFIDVVEFAETIPATRSTDNQVPYDRKRSNGGIGGTWDRSYYWSQLQPDLPLPERITPEEKRAFETIASRYEQWIYGDRPDYTQEPLQIRGQALQSFIAKGLQKYEQLGLKRDSNGYITGPPLFSSRSTHGPEFGEDVARAIFLPLVFDYKINGREASRNKALDLFDYFHDQGWADGSGLETLDHETNRTNGYFHAVYLMRKELKETGRLTRELAAVRWYTNFGKTYAADPGETTADEVRTKLMYKLLYVLALDDGPEKVREMKGLVRWVNRALAVAPGFAGTIKEDFMGFHHRGVYMSAYAPQAFHMAALIAYLLHDTPFALSKQSTDNVRGALLTFRTVSNKYDVPVGVSGRFPAKDGIANEIVPAYAYMALASEPVDKEMAGAFMRLWDPKSPYLKQGLFPNADSSDVSYLDTIGGLQLALKLAGMGFPAERSPQGYWMKPSAAMGIMRRDDWMVSVKGWSQYVFDFESQAPKAADAAQKAQGGQNVYGRYNGYGAMQIMAVGEPVNKKNNGYGLDNGWDWNRWPGATTKHLPWAERSRRTGSKPVRLRTKRSSAASRAKGATAYLR</sequence>
<feature type="compositionally biased region" description="Basic residues" evidence="1">
    <location>
        <begin position="749"/>
        <end position="761"/>
    </location>
</feature>
<dbReference type="Pfam" id="PF09093">
    <property type="entry name" value="Lyase_catalyt"/>
    <property type="match status" value="1"/>
</dbReference>
<evidence type="ECO:0000256" key="1">
    <source>
        <dbReference type="SAM" id="MobiDB-lite"/>
    </source>
</evidence>
<dbReference type="PANTHER" id="PTHR37322:SF3">
    <property type="entry name" value="CHONDROITIN SULFATE ABC EXOLYASE"/>
    <property type="match status" value="1"/>
</dbReference>
<feature type="domain" description="Lyase N-terminal" evidence="2">
    <location>
        <begin position="64"/>
        <end position="229"/>
    </location>
</feature>
<dbReference type="AlphaFoldDB" id="A0A916NUC9"/>
<comment type="caution">
    <text evidence="4">The sequence shown here is derived from an EMBL/GenBank/DDBJ whole genome shotgun (WGS) entry which is preliminary data.</text>
</comment>
<accession>A0A916NUC9</accession>
<dbReference type="InterPro" id="IPR015177">
    <property type="entry name" value="Lyase_catalyt"/>
</dbReference>
<proteinExistence type="predicted"/>
<dbReference type="EC" id="4.2.2.21" evidence="4"/>
<gene>
    <name evidence="4" type="primary">chonabc_1</name>
    <name evidence="4" type="ORF">PAESOLCIP111_00033</name>
</gene>
<keyword evidence="5" id="KW-1185">Reference proteome</keyword>
<dbReference type="GO" id="GO:0034001">
    <property type="term" value="F:chondroitin-sulfate-ABC exolyase activity"/>
    <property type="evidence" value="ECO:0007669"/>
    <property type="project" value="UniProtKB-EC"/>
</dbReference>
<dbReference type="EMBL" id="CAJVAS010000001">
    <property type="protein sequence ID" value="CAG7595291.1"/>
    <property type="molecule type" value="Genomic_DNA"/>
</dbReference>
<keyword evidence="4" id="KW-0456">Lyase</keyword>
<dbReference type="GO" id="GO:0006027">
    <property type="term" value="P:glycosaminoglycan catabolic process"/>
    <property type="evidence" value="ECO:0007669"/>
    <property type="project" value="InterPro"/>
</dbReference>
<evidence type="ECO:0000259" key="3">
    <source>
        <dbReference type="Pfam" id="PF09093"/>
    </source>
</evidence>
<evidence type="ECO:0000259" key="2">
    <source>
        <dbReference type="Pfam" id="PF09092"/>
    </source>
</evidence>